<dbReference type="AlphaFoldDB" id="A0A5P1FIJ4"/>
<sequence>MAPVQSAIDTKSRWSNHKKAKALSIMKKHNLEKDDQFWSLVPKQATAIEQSLIHSHGKAIEEGDDASSESEPPPPHQTLAGYTRTSPTNSFATLQDGQDDEDDRSLIIASYDFYTDEGQVEPLSPFTLLLALRRTRGTPCCL</sequence>
<protein>
    <submittedName>
        <fullName evidence="2">Uncharacterized protein</fullName>
    </submittedName>
</protein>
<dbReference type="EMBL" id="CM007382">
    <property type="protein sequence ID" value="ONK78215.1"/>
    <property type="molecule type" value="Genomic_DNA"/>
</dbReference>
<feature type="region of interest" description="Disordered" evidence="1">
    <location>
        <begin position="51"/>
        <end position="101"/>
    </location>
</feature>
<dbReference type="Gramene" id="ONK78215">
    <property type="protein sequence ID" value="ONK78215"/>
    <property type="gene ID" value="A4U43_C02F15810"/>
</dbReference>
<evidence type="ECO:0000313" key="2">
    <source>
        <dbReference type="EMBL" id="ONK78215.1"/>
    </source>
</evidence>
<dbReference type="Proteomes" id="UP000243459">
    <property type="component" value="Chromosome 2"/>
</dbReference>
<accession>A0A5P1FIJ4</accession>
<evidence type="ECO:0000256" key="1">
    <source>
        <dbReference type="SAM" id="MobiDB-lite"/>
    </source>
</evidence>
<evidence type="ECO:0000313" key="3">
    <source>
        <dbReference type="Proteomes" id="UP000243459"/>
    </source>
</evidence>
<gene>
    <name evidence="2" type="ORF">A4U43_C02F15810</name>
</gene>
<feature type="compositionally biased region" description="Polar residues" evidence="1">
    <location>
        <begin position="83"/>
        <end position="96"/>
    </location>
</feature>
<proteinExistence type="predicted"/>
<name>A0A5P1FIJ4_ASPOF</name>
<reference evidence="3" key="1">
    <citation type="journal article" date="2017" name="Nat. Commun.">
        <title>The asparagus genome sheds light on the origin and evolution of a young Y chromosome.</title>
        <authorList>
            <person name="Harkess A."/>
            <person name="Zhou J."/>
            <person name="Xu C."/>
            <person name="Bowers J.E."/>
            <person name="Van der Hulst R."/>
            <person name="Ayyampalayam S."/>
            <person name="Mercati F."/>
            <person name="Riccardi P."/>
            <person name="McKain M.R."/>
            <person name="Kakrana A."/>
            <person name="Tang H."/>
            <person name="Ray J."/>
            <person name="Groenendijk J."/>
            <person name="Arikit S."/>
            <person name="Mathioni S.M."/>
            <person name="Nakano M."/>
            <person name="Shan H."/>
            <person name="Telgmann-Rauber A."/>
            <person name="Kanno A."/>
            <person name="Yue Z."/>
            <person name="Chen H."/>
            <person name="Li W."/>
            <person name="Chen Y."/>
            <person name="Xu X."/>
            <person name="Zhang Y."/>
            <person name="Luo S."/>
            <person name="Chen H."/>
            <person name="Gao J."/>
            <person name="Mao Z."/>
            <person name="Pires J.C."/>
            <person name="Luo M."/>
            <person name="Kudrna D."/>
            <person name="Wing R.A."/>
            <person name="Meyers B.C."/>
            <person name="Yi K."/>
            <person name="Kong H."/>
            <person name="Lavrijsen P."/>
            <person name="Sunseri F."/>
            <person name="Falavigna A."/>
            <person name="Ye Y."/>
            <person name="Leebens-Mack J.H."/>
            <person name="Chen G."/>
        </authorList>
    </citation>
    <scope>NUCLEOTIDE SEQUENCE [LARGE SCALE GENOMIC DNA]</scope>
    <source>
        <strain evidence="3">cv. DH0086</strain>
    </source>
</reference>
<organism evidence="2 3">
    <name type="scientific">Asparagus officinalis</name>
    <name type="common">Garden asparagus</name>
    <dbReference type="NCBI Taxonomy" id="4686"/>
    <lineage>
        <taxon>Eukaryota</taxon>
        <taxon>Viridiplantae</taxon>
        <taxon>Streptophyta</taxon>
        <taxon>Embryophyta</taxon>
        <taxon>Tracheophyta</taxon>
        <taxon>Spermatophyta</taxon>
        <taxon>Magnoliopsida</taxon>
        <taxon>Liliopsida</taxon>
        <taxon>Asparagales</taxon>
        <taxon>Asparagaceae</taxon>
        <taxon>Asparagoideae</taxon>
        <taxon>Asparagus</taxon>
    </lineage>
</organism>
<keyword evidence="3" id="KW-1185">Reference proteome</keyword>